<dbReference type="Proteomes" id="UP001191082">
    <property type="component" value="Unassembled WGS sequence"/>
</dbReference>
<dbReference type="Pfam" id="PF07542">
    <property type="entry name" value="ATP12"/>
    <property type="match status" value="1"/>
</dbReference>
<dbReference type="InterPro" id="IPR011419">
    <property type="entry name" value="ATP12_ATP_synth-F1-assembly"/>
</dbReference>
<dbReference type="Gene3D" id="1.10.3580.10">
    <property type="entry name" value="ATP12 ATPase"/>
    <property type="match status" value="1"/>
</dbReference>
<evidence type="ECO:0000256" key="2">
    <source>
        <dbReference type="ARBA" id="ARBA00022946"/>
    </source>
</evidence>
<evidence type="ECO:0000313" key="5">
    <source>
        <dbReference type="Proteomes" id="UP001191082"/>
    </source>
</evidence>
<dbReference type="InterPro" id="IPR023335">
    <property type="entry name" value="ATP12_ortho_dom_sf"/>
</dbReference>
<dbReference type="PANTHER" id="PTHR21013:SF10">
    <property type="entry name" value="ATP SYNTHASE MITOCHONDRIAL F1 COMPLEX ASSEMBLY FACTOR 2"/>
    <property type="match status" value="1"/>
</dbReference>
<dbReference type="SUPFAM" id="SSF160909">
    <property type="entry name" value="ATP12-like"/>
    <property type="match status" value="1"/>
</dbReference>
<dbReference type="RefSeq" id="WP_138862909.1">
    <property type="nucleotide sequence ID" value="NZ_VCPC01000001.1"/>
</dbReference>
<evidence type="ECO:0000256" key="3">
    <source>
        <dbReference type="ARBA" id="ARBA00023186"/>
    </source>
</evidence>
<protein>
    <submittedName>
        <fullName evidence="4">ATPase</fullName>
    </submittedName>
</protein>
<evidence type="ECO:0000313" key="4">
    <source>
        <dbReference type="EMBL" id="TMV15565.1"/>
    </source>
</evidence>
<sequence length="236" mass="25852">MSTWAARRFWKQTTTARTDGGFEVLLDGRRVRTPAKAALILPTQGMAAALAAEWEAQGEKIAPETMPFTRSANAAIDKVAPQRAEVIEMLAAYGDSDLLCYRADAPEELIARQAQQWDPALDWAETELGARLHPRTGVIHAPQDAQALQRLTEPLTAATNFEIAALHDLISLSGSLVLGLACARGWASPETIWDVSQLDESWQAEQWGADEEADAQTALKRAAFLHAAEFYRLSRA</sequence>
<gene>
    <name evidence="4" type="ORF">FGK64_06325</name>
</gene>
<keyword evidence="5" id="KW-1185">Reference proteome</keyword>
<keyword evidence="3" id="KW-0143">Chaperone</keyword>
<dbReference type="InterPro" id="IPR042272">
    <property type="entry name" value="ATP12_ATP_synth-F1-assembly_N"/>
</dbReference>
<comment type="similarity">
    <text evidence="1">Belongs to the ATP12 family.</text>
</comment>
<evidence type="ECO:0000256" key="1">
    <source>
        <dbReference type="ARBA" id="ARBA00008231"/>
    </source>
</evidence>
<name>A0ABY2XEV2_9RHOB</name>
<reference evidence="4 5" key="1">
    <citation type="submission" date="2019-05" db="EMBL/GenBank/DDBJ databases">
        <title>Marivita sp. nov. isolated from sea sediment.</title>
        <authorList>
            <person name="Kim W."/>
        </authorList>
    </citation>
    <scope>NUCLEOTIDE SEQUENCE [LARGE SCALE GENOMIC DNA]</scope>
    <source>
        <strain evidence="4 5">CAU 1492</strain>
    </source>
</reference>
<dbReference type="EMBL" id="VCPC01000001">
    <property type="protein sequence ID" value="TMV15565.1"/>
    <property type="molecule type" value="Genomic_DNA"/>
</dbReference>
<keyword evidence="2" id="KW-0809">Transit peptide</keyword>
<dbReference type="Gene3D" id="3.30.2180.10">
    <property type="entry name" value="ATP12-like"/>
    <property type="match status" value="1"/>
</dbReference>
<proteinExistence type="inferred from homology"/>
<dbReference type="PANTHER" id="PTHR21013">
    <property type="entry name" value="ATP SYNTHASE MITOCHONDRIAL F1 COMPLEX ASSEMBLY FACTOR 2/ATP12 PROTEIN, MITOCHONDRIAL PRECURSOR"/>
    <property type="match status" value="1"/>
</dbReference>
<organism evidence="4 5">
    <name type="scientific">Arenibacterium halophilum</name>
    <dbReference type="NCBI Taxonomy" id="2583821"/>
    <lineage>
        <taxon>Bacteria</taxon>
        <taxon>Pseudomonadati</taxon>
        <taxon>Pseudomonadota</taxon>
        <taxon>Alphaproteobacteria</taxon>
        <taxon>Rhodobacterales</taxon>
        <taxon>Paracoccaceae</taxon>
        <taxon>Arenibacterium</taxon>
    </lineage>
</organism>
<comment type="caution">
    <text evidence="4">The sequence shown here is derived from an EMBL/GenBank/DDBJ whole genome shotgun (WGS) entry which is preliminary data.</text>
</comment>
<accession>A0ABY2XEV2</accession>